<evidence type="ECO:0000256" key="3">
    <source>
        <dbReference type="ARBA" id="ARBA00023004"/>
    </source>
</evidence>
<dbReference type="GO" id="GO:0020037">
    <property type="term" value="F:heme binding"/>
    <property type="evidence" value="ECO:0007669"/>
    <property type="project" value="InterPro"/>
</dbReference>
<keyword evidence="7" id="KW-1185">Reference proteome</keyword>
<sequence>MRRALITLGLLAVLAAGGAWILTAPDPIPEARIAGLTGDPEHGQLIFDAAGCASCHMAPDAERAEGEPPVLAGGEAFQSAFGTFHAPNISPGPAGIGGWSDAQIVNAVMRGVAPGGVHLYPALPYGAYIKAEVQDMVDMTAYLRGLPVSDAESLPHDLSFPFTIRRAVGAWKLLFLDEDWVIEGDLTQAQQRGRYLVEAVTHCGECHTPRNALGGLKLSDWLAGAENPSGEGSIPDITPGGLDWSESDIAQYLSSGFTPEFDTAGGAMADVIANSTSRMGDDDRAAIAAYLKIVPPSGG</sequence>
<organism evidence="6 7">
    <name type="scientific">Pseudoroseicyclus aestuarii</name>
    <dbReference type="NCBI Taxonomy" id="1795041"/>
    <lineage>
        <taxon>Bacteria</taxon>
        <taxon>Pseudomonadati</taxon>
        <taxon>Pseudomonadota</taxon>
        <taxon>Alphaproteobacteria</taxon>
        <taxon>Rhodobacterales</taxon>
        <taxon>Paracoccaceae</taxon>
        <taxon>Pseudoroseicyclus</taxon>
    </lineage>
</organism>
<dbReference type="EMBL" id="QJTE01000008">
    <property type="protein sequence ID" value="PYE81188.1"/>
    <property type="molecule type" value="Genomic_DNA"/>
</dbReference>
<dbReference type="RefSeq" id="WP_110815578.1">
    <property type="nucleotide sequence ID" value="NZ_QJTE01000008.1"/>
</dbReference>
<dbReference type="GO" id="GO:0046872">
    <property type="term" value="F:metal ion binding"/>
    <property type="evidence" value="ECO:0007669"/>
    <property type="project" value="UniProtKB-KW"/>
</dbReference>
<keyword evidence="1 4" id="KW-0349">Heme</keyword>
<evidence type="ECO:0000259" key="5">
    <source>
        <dbReference type="PROSITE" id="PS51007"/>
    </source>
</evidence>
<protein>
    <submittedName>
        <fullName evidence="6">Mono/diheme cytochrome c family protein</fullName>
    </submittedName>
</protein>
<dbReference type="GO" id="GO:0009055">
    <property type="term" value="F:electron transfer activity"/>
    <property type="evidence" value="ECO:0007669"/>
    <property type="project" value="InterPro"/>
</dbReference>
<name>A0A318T3X0_9RHOB</name>
<evidence type="ECO:0000313" key="6">
    <source>
        <dbReference type="EMBL" id="PYE81188.1"/>
    </source>
</evidence>
<comment type="caution">
    <text evidence="6">The sequence shown here is derived from an EMBL/GenBank/DDBJ whole genome shotgun (WGS) entry which is preliminary data.</text>
</comment>
<dbReference type="Gene3D" id="1.10.760.10">
    <property type="entry name" value="Cytochrome c-like domain"/>
    <property type="match status" value="1"/>
</dbReference>
<dbReference type="InterPro" id="IPR009056">
    <property type="entry name" value="Cyt_c-like_dom"/>
</dbReference>
<accession>A0A318T3X0</accession>
<evidence type="ECO:0000313" key="7">
    <source>
        <dbReference type="Proteomes" id="UP000248311"/>
    </source>
</evidence>
<dbReference type="PROSITE" id="PS51007">
    <property type="entry name" value="CYTC"/>
    <property type="match status" value="2"/>
</dbReference>
<dbReference type="SUPFAM" id="SSF46626">
    <property type="entry name" value="Cytochrome c"/>
    <property type="match status" value="2"/>
</dbReference>
<dbReference type="PANTHER" id="PTHR35008">
    <property type="entry name" value="BLL4482 PROTEIN-RELATED"/>
    <property type="match status" value="1"/>
</dbReference>
<gene>
    <name evidence="6" type="ORF">DFP88_10831</name>
</gene>
<feature type="domain" description="Cytochrome c" evidence="5">
    <location>
        <begin position="38"/>
        <end position="147"/>
    </location>
</feature>
<dbReference type="PANTHER" id="PTHR35008:SF8">
    <property type="entry name" value="ALCOHOL DEHYDROGENASE CYTOCHROME C SUBUNIT"/>
    <property type="match status" value="1"/>
</dbReference>
<proteinExistence type="predicted"/>
<evidence type="ECO:0000256" key="2">
    <source>
        <dbReference type="ARBA" id="ARBA00022723"/>
    </source>
</evidence>
<dbReference type="AlphaFoldDB" id="A0A318T3X0"/>
<reference evidence="6 7" key="1">
    <citation type="submission" date="2018-06" db="EMBL/GenBank/DDBJ databases">
        <title>Genomic Encyclopedia of Type Strains, Phase III (KMG-III): the genomes of soil and plant-associated and newly described type strains.</title>
        <authorList>
            <person name="Whitman W."/>
        </authorList>
    </citation>
    <scope>NUCLEOTIDE SEQUENCE [LARGE SCALE GENOMIC DNA]</scope>
    <source>
        <strain evidence="6 7">CECT 9025</strain>
    </source>
</reference>
<evidence type="ECO:0000256" key="4">
    <source>
        <dbReference type="PROSITE-ProRule" id="PRU00433"/>
    </source>
</evidence>
<dbReference type="Proteomes" id="UP000248311">
    <property type="component" value="Unassembled WGS sequence"/>
</dbReference>
<keyword evidence="2 4" id="KW-0479">Metal-binding</keyword>
<evidence type="ECO:0000256" key="1">
    <source>
        <dbReference type="ARBA" id="ARBA00022617"/>
    </source>
</evidence>
<feature type="domain" description="Cytochrome c" evidence="5">
    <location>
        <begin position="188"/>
        <end position="295"/>
    </location>
</feature>
<keyword evidence="3 4" id="KW-0408">Iron</keyword>
<dbReference type="InterPro" id="IPR051459">
    <property type="entry name" value="Cytochrome_c-type_DH"/>
</dbReference>
<dbReference type="OrthoDB" id="9811281at2"/>
<dbReference type="Pfam" id="PF00034">
    <property type="entry name" value="Cytochrom_C"/>
    <property type="match status" value="1"/>
</dbReference>
<dbReference type="InterPro" id="IPR036909">
    <property type="entry name" value="Cyt_c-like_dom_sf"/>
</dbReference>